<dbReference type="Pfam" id="PF01399">
    <property type="entry name" value="PCI"/>
    <property type="match status" value="1"/>
</dbReference>
<dbReference type="AlphaFoldDB" id="G0TRQ5"/>
<dbReference type="Pfam" id="PF18055">
    <property type="entry name" value="RPN6_N"/>
    <property type="match status" value="1"/>
</dbReference>
<evidence type="ECO:0000313" key="5">
    <source>
        <dbReference type="EMBL" id="CCC46627.1"/>
    </source>
</evidence>
<evidence type="ECO:0000256" key="3">
    <source>
        <dbReference type="SAM" id="MobiDB-lite"/>
    </source>
</evidence>
<keyword evidence="2 5" id="KW-0647">Proteasome</keyword>
<evidence type="ECO:0000256" key="2">
    <source>
        <dbReference type="ARBA" id="ARBA00022942"/>
    </source>
</evidence>
<dbReference type="Gene3D" id="1.25.40.570">
    <property type="match status" value="2"/>
</dbReference>
<dbReference type="InterPro" id="IPR040773">
    <property type="entry name" value="Rpn6_N"/>
</dbReference>
<dbReference type="SMART" id="SM00088">
    <property type="entry name" value="PINT"/>
    <property type="match status" value="1"/>
</dbReference>
<evidence type="ECO:0000259" key="4">
    <source>
        <dbReference type="PROSITE" id="PS50250"/>
    </source>
</evidence>
<dbReference type="VEuPathDB" id="TriTrypDB:TvY486_0200460"/>
<feature type="domain" description="PCI" evidence="4">
    <location>
        <begin position="130"/>
        <end position="297"/>
    </location>
</feature>
<protein>
    <submittedName>
        <fullName evidence="5">Proteasome regulatory non-ATPase subunit 6</fullName>
    </submittedName>
</protein>
<gene>
    <name evidence="5" type="ORF">TVY486_0200460</name>
</gene>
<accession>G0TRQ5</accession>
<sequence length="379" mass="42324">MTTAAVSSCIGGASSAYLHNGADLNSVLDSAENFIVAGKRSEAQSALEYIVAAEVTADDADGLRAKERAIYRLAEVLSIEKQTDELVTLLSTIRPFFVLLPKAKTTRMVRKMFDLILRSGVSLDRQKQVCHDMIYEAFEGFHQLGDQARQARKALQYMILAKIATNCPDELTVLLGSKNVREYKGHDMDALRGVAEAYNTQDTHLFNNVLQKYNDAPFLQDEVLQRRLTEMYRSLLEGHLLKLLEPYSRVQISYIAELLKLDVETVESQVSQLILDNKLAGIVDQQHQCVVVFDEQDAKRAASKQEKAEGQTTTLYQDALEALEKYDQLVTALFDKAAGKFDALVEENLAKRNAKQVDAKGKKNSGEKEKGKEAQGKKK</sequence>
<dbReference type="PROSITE" id="PS50250">
    <property type="entry name" value="PCI"/>
    <property type="match status" value="1"/>
</dbReference>
<comment type="similarity">
    <text evidence="1">Belongs to the proteasome subunit S9 family.</text>
</comment>
<dbReference type="InterPro" id="IPR050871">
    <property type="entry name" value="26S_Proteasome/COP9_Components"/>
</dbReference>
<feature type="compositionally biased region" description="Basic and acidic residues" evidence="3">
    <location>
        <begin position="355"/>
        <end position="379"/>
    </location>
</feature>
<organism evidence="5">
    <name type="scientific">Trypanosoma vivax (strain Y486)</name>
    <dbReference type="NCBI Taxonomy" id="1055687"/>
    <lineage>
        <taxon>Eukaryota</taxon>
        <taxon>Discoba</taxon>
        <taxon>Euglenozoa</taxon>
        <taxon>Kinetoplastea</taxon>
        <taxon>Metakinetoplastina</taxon>
        <taxon>Trypanosomatida</taxon>
        <taxon>Trypanosomatidae</taxon>
        <taxon>Trypanosoma</taxon>
        <taxon>Duttonella</taxon>
    </lineage>
</organism>
<proteinExistence type="inferred from homology"/>
<dbReference type="GO" id="GO:0000502">
    <property type="term" value="C:proteasome complex"/>
    <property type="evidence" value="ECO:0007669"/>
    <property type="project" value="UniProtKB-KW"/>
</dbReference>
<feature type="region of interest" description="Disordered" evidence="3">
    <location>
        <begin position="354"/>
        <end position="379"/>
    </location>
</feature>
<reference evidence="5" key="1">
    <citation type="journal article" date="2012" name="Proc. Natl. Acad. Sci. U.S.A.">
        <title>Antigenic diversity is generated by distinct evolutionary mechanisms in African trypanosome species.</title>
        <authorList>
            <person name="Jackson A.P."/>
            <person name="Berry A."/>
            <person name="Aslett M."/>
            <person name="Allison H.C."/>
            <person name="Burton P."/>
            <person name="Vavrova-Anderson J."/>
            <person name="Brown R."/>
            <person name="Browne H."/>
            <person name="Corton N."/>
            <person name="Hauser H."/>
            <person name="Gamble J."/>
            <person name="Gilderthorp R."/>
            <person name="Marcello L."/>
            <person name="McQuillan J."/>
            <person name="Otto T.D."/>
            <person name="Quail M.A."/>
            <person name="Sanders M.J."/>
            <person name="van Tonder A."/>
            <person name="Ginger M.L."/>
            <person name="Field M.C."/>
            <person name="Barry J.D."/>
            <person name="Hertz-Fowler C."/>
            <person name="Berriman M."/>
        </authorList>
    </citation>
    <scope>NUCLEOTIDE SEQUENCE</scope>
    <source>
        <strain evidence="5">Y486</strain>
    </source>
</reference>
<dbReference type="InterPro" id="IPR036390">
    <property type="entry name" value="WH_DNA-bd_sf"/>
</dbReference>
<dbReference type="EMBL" id="HE573018">
    <property type="protein sequence ID" value="CCC46627.1"/>
    <property type="molecule type" value="Genomic_DNA"/>
</dbReference>
<dbReference type="SUPFAM" id="SSF46785">
    <property type="entry name" value="Winged helix' DNA-binding domain"/>
    <property type="match status" value="1"/>
</dbReference>
<dbReference type="PANTHER" id="PTHR10678">
    <property type="entry name" value="26S PROTEASOME NON-ATPASE REGULATORY SUBUNIT 11/COP9 SIGNALOSOME COMPLEX SUBUNIT 2"/>
    <property type="match status" value="1"/>
</dbReference>
<evidence type="ECO:0000256" key="1">
    <source>
        <dbReference type="ARBA" id="ARBA00007454"/>
    </source>
</evidence>
<dbReference type="SMART" id="SM00753">
    <property type="entry name" value="PAM"/>
    <property type="match status" value="1"/>
</dbReference>
<name>G0TRQ5_TRYVY</name>
<dbReference type="InterPro" id="IPR000717">
    <property type="entry name" value="PCI_dom"/>
</dbReference>